<evidence type="ECO:0000313" key="7">
    <source>
        <dbReference type="Proteomes" id="UP000779900"/>
    </source>
</evidence>
<dbReference type="PANTHER" id="PTHR43425">
    <property type="entry name" value="OXYGEN-INSENSITIVE NADPH NITROREDUCTASE"/>
    <property type="match status" value="1"/>
</dbReference>
<evidence type="ECO:0000256" key="1">
    <source>
        <dbReference type="ARBA" id="ARBA00008366"/>
    </source>
</evidence>
<dbReference type="InterPro" id="IPR016446">
    <property type="entry name" value="Flavin_OxRdtase_Frp"/>
</dbReference>
<dbReference type="SUPFAM" id="SSF55469">
    <property type="entry name" value="FMN-dependent nitroreductase-like"/>
    <property type="match status" value="1"/>
</dbReference>
<evidence type="ECO:0000259" key="5">
    <source>
        <dbReference type="Pfam" id="PF00881"/>
    </source>
</evidence>
<proteinExistence type="inferred from homology"/>
<keyword evidence="4" id="KW-0560">Oxidoreductase</keyword>
<dbReference type="Proteomes" id="UP000779900">
    <property type="component" value="Unassembled WGS sequence"/>
</dbReference>
<evidence type="ECO:0000256" key="2">
    <source>
        <dbReference type="ARBA" id="ARBA00022630"/>
    </source>
</evidence>
<dbReference type="Gene3D" id="3.40.109.10">
    <property type="entry name" value="NADH Oxidase"/>
    <property type="match status" value="1"/>
</dbReference>
<gene>
    <name evidence="6" type="ORF">FJY68_04235</name>
</gene>
<dbReference type="GO" id="GO:0016491">
    <property type="term" value="F:oxidoreductase activity"/>
    <property type="evidence" value="ECO:0007669"/>
    <property type="project" value="UniProtKB-KW"/>
</dbReference>
<feature type="domain" description="Nitroreductase" evidence="5">
    <location>
        <begin position="8"/>
        <end position="164"/>
    </location>
</feature>
<dbReference type="PANTHER" id="PTHR43425:SF2">
    <property type="entry name" value="OXYGEN-INSENSITIVE NADPH NITROREDUCTASE"/>
    <property type="match status" value="1"/>
</dbReference>
<evidence type="ECO:0000256" key="3">
    <source>
        <dbReference type="ARBA" id="ARBA00022643"/>
    </source>
</evidence>
<accession>A0A937XHA2</accession>
<dbReference type="AlphaFoldDB" id="A0A937XHA2"/>
<dbReference type="InterPro" id="IPR000415">
    <property type="entry name" value="Nitroreductase-like"/>
</dbReference>
<dbReference type="InterPro" id="IPR029479">
    <property type="entry name" value="Nitroreductase"/>
</dbReference>
<sequence length="280" mass="31474">MESVYDVIMRRRTVRSFTDQPVEEEKVLKLLDAAMQSPSGGNIQPISIIRIEKQEGREKMARLAVNQPWVAKSPLCLLFCVDFHRTGKWAEAEGASYGGEKALMSFLLAYADVFCSAENAVLCATSLGLGTVYIGMVLAAMTEIRKEFGLPDRVVPVVALCVGYPKKVPAGITKLPLAAMVHSERYEEKSPEELKYLYREKYGDLTSDVKSYFKRTYQEALEMDEQARPDFTDKVARIMARMEVGNAAQLLFKMRYPEDAMKRMGEKIIASLREAGIDCL</sequence>
<protein>
    <recommendedName>
        <fullName evidence="5">Nitroreductase domain-containing protein</fullName>
    </recommendedName>
</protein>
<keyword evidence="2" id="KW-0285">Flavoprotein</keyword>
<evidence type="ECO:0000313" key="6">
    <source>
        <dbReference type="EMBL" id="MBM3331045.1"/>
    </source>
</evidence>
<evidence type="ECO:0000256" key="4">
    <source>
        <dbReference type="ARBA" id="ARBA00023002"/>
    </source>
</evidence>
<comment type="similarity">
    <text evidence="1">Belongs to the flavin oxidoreductase frp family.</text>
</comment>
<dbReference type="EMBL" id="VGIR01000017">
    <property type="protein sequence ID" value="MBM3331045.1"/>
    <property type="molecule type" value="Genomic_DNA"/>
</dbReference>
<reference evidence="6" key="1">
    <citation type="submission" date="2019-03" db="EMBL/GenBank/DDBJ databases">
        <title>Lake Tanganyika Metagenome-Assembled Genomes (MAGs).</title>
        <authorList>
            <person name="Tran P."/>
        </authorList>
    </citation>
    <scope>NUCLEOTIDE SEQUENCE</scope>
    <source>
        <strain evidence="6">K_DeepCast_150m_m2_040</strain>
    </source>
</reference>
<keyword evidence="3" id="KW-0288">FMN</keyword>
<organism evidence="6 7">
    <name type="scientific">candidate division WOR-3 bacterium</name>
    <dbReference type="NCBI Taxonomy" id="2052148"/>
    <lineage>
        <taxon>Bacteria</taxon>
        <taxon>Bacteria division WOR-3</taxon>
    </lineage>
</organism>
<name>A0A937XHA2_UNCW3</name>
<comment type="caution">
    <text evidence="6">The sequence shown here is derived from an EMBL/GenBank/DDBJ whole genome shotgun (WGS) entry which is preliminary data.</text>
</comment>
<dbReference type="Pfam" id="PF00881">
    <property type="entry name" value="Nitroreductase"/>
    <property type="match status" value="1"/>
</dbReference>